<accession>A0AAD4BPQ0</accession>
<sequence length="269" mass="30428">MGDQYGLINWELFYGCVRAVIFSEGDWAIFEYAEGVPQRRGALCPPNRELPCPGTYILLRQDGTPISVGLTPVLSRRRHPTVSTSNTPLRVFKRDDFSRFKTAHIFPRAHDVDWVNKGYPGRITDPATLPELGGPTKIDSIQNVILLWSDLHDAWDNYKFAVNPDRGHVVIPFVPGYDDIAGKVLKLDHIIDHNLRSLDDLFRDHFLQGVLKDMKGVGEPTWDYEGALGDGMMDLSRQDIWGGKLGQEHLEFEMAHRLHSLRVAQEPSG</sequence>
<reference evidence="2" key="1">
    <citation type="submission" date="2019-10" db="EMBL/GenBank/DDBJ databases">
        <authorList>
            <consortium name="DOE Joint Genome Institute"/>
            <person name="Kuo A."/>
            <person name="Miyauchi S."/>
            <person name="Kiss E."/>
            <person name="Drula E."/>
            <person name="Kohler A."/>
            <person name="Sanchez-Garcia M."/>
            <person name="Andreopoulos B."/>
            <person name="Barry K.W."/>
            <person name="Bonito G."/>
            <person name="Buee M."/>
            <person name="Carver A."/>
            <person name="Chen C."/>
            <person name="Cichocki N."/>
            <person name="Clum A."/>
            <person name="Culley D."/>
            <person name="Crous P.W."/>
            <person name="Fauchery L."/>
            <person name="Girlanda M."/>
            <person name="Hayes R."/>
            <person name="Keri Z."/>
            <person name="LaButti K."/>
            <person name="Lipzen A."/>
            <person name="Lombard V."/>
            <person name="Magnuson J."/>
            <person name="Maillard F."/>
            <person name="Morin E."/>
            <person name="Murat C."/>
            <person name="Nolan M."/>
            <person name="Ohm R."/>
            <person name="Pangilinan J."/>
            <person name="Pereira M."/>
            <person name="Perotto S."/>
            <person name="Peter M."/>
            <person name="Riley R."/>
            <person name="Sitrit Y."/>
            <person name="Stielow B."/>
            <person name="Szollosi G."/>
            <person name="Zifcakova L."/>
            <person name="Stursova M."/>
            <person name="Spatafora J.W."/>
            <person name="Tedersoo L."/>
            <person name="Vaario L.-M."/>
            <person name="Yamada A."/>
            <person name="Yan M."/>
            <person name="Wang P."/>
            <person name="Xu J."/>
            <person name="Bruns T."/>
            <person name="Baldrian P."/>
            <person name="Vilgalys R."/>
            <person name="Henrissat B."/>
            <person name="Grigoriev I.V."/>
            <person name="Hibbett D."/>
            <person name="Nagy L.G."/>
            <person name="Martin F.M."/>
        </authorList>
    </citation>
    <scope>NUCLEOTIDE SEQUENCE</scope>
    <source>
        <strain evidence="2">BED1</strain>
    </source>
</reference>
<dbReference type="AlphaFoldDB" id="A0AAD4BPQ0"/>
<proteinExistence type="predicted"/>
<evidence type="ECO:0000313" key="2">
    <source>
        <dbReference type="EMBL" id="KAF8436607.1"/>
    </source>
</evidence>
<dbReference type="InterPro" id="IPR003615">
    <property type="entry name" value="HNH_nuc"/>
</dbReference>
<reference evidence="2" key="2">
    <citation type="journal article" date="2020" name="Nat. Commun.">
        <title>Large-scale genome sequencing of mycorrhizal fungi provides insights into the early evolution of symbiotic traits.</title>
        <authorList>
            <person name="Miyauchi S."/>
            <person name="Kiss E."/>
            <person name="Kuo A."/>
            <person name="Drula E."/>
            <person name="Kohler A."/>
            <person name="Sanchez-Garcia M."/>
            <person name="Morin E."/>
            <person name="Andreopoulos B."/>
            <person name="Barry K.W."/>
            <person name="Bonito G."/>
            <person name="Buee M."/>
            <person name="Carver A."/>
            <person name="Chen C."/>
            <person name="Cichocki N."/>
            <person name="Clum A."/>
            <person name="Culley D."/>
            <person name="Crous P.W."/>
            <person name="Fauchery L."/>
            <person name="Girlanda M."/>
            <person name="Hayes R.D."/>
            <person name="Keri Z."/>
            <person name="LaButti K."/>
            <person name="Lipzen A."/>
            <person name="Lombard V."/>
            <person name="Magnuson J."/>
            <person name="Maillard F."/>
            <person name="Murat C."/>
            <person name="Nolan M."/>
            <person name="Ohm R.A."/>
            <person name="Pangilinan J."/>
            <person name="Pereira M.F."/>
            <person name="Perotto S."/>
            <person name="Peter M."/>
            <person name="Pfister S."/>
            <person name="Riley R."/>
            <person name="Sitrit Y."/>
            <person name="Stielow J.B."/>
            <person name="Szollosi G."/>
            <person name="Zifcakova L."/>
            <person name="Stursova M."/>
            <person name="Spatafora J.W."/>
            <person name="Tedersoo L."/>
            <person name="Vaario L.M."/>
            <person name="Yamada A."/>
            <person name="Yan M."/>
            <person name="Wang P."/>
            <person name="Xu J."/>
            <person name="Bruns T."/>
            <person name="Baldrian P."/>
            <person name="Vilgalys R."/>
            <person name="Dunand C."/>
            <person name="Henrissat B."/>
            <person name="Grigoriev I.V."/>
            <person name="Hibbett D."/>
            <person name="Nagy L.G."/>
            <person name="Martin F.M."/>
        </authorList>
    </citation>
    <scope>NUCLEOTIDE SEQUENCE</scope>
    <source>
        <strain evidence="2">BED1</strain>
    </source>
</reference>
<comment type="caution">
    <text evidence="2">The sequence shown here is derived from an EMBL/GenBank/DDBJ whole genome shotgun (WGS) entry which is preliminary data.</text>
</comment>
<organism evidence="2 3">
    <name type="scientific">Boletus edulis BED1</name>
    <dbReference type="NCBI Taxonomy" id="1328754"/>
    <lineage>
        <taxon>Eukaryota</taxon>
        <taxon>Fungi</taxon>
        <taxon>Dikarya</taxon>
        <taxon>Basidiomycota</taxon>
        <taxon>Agaricomycotina</taxon>
        <taxon>Agaricomycetes</taxon>
        <taxon>Agaricomycetidae</taxon>
        <taxon>Boletales</taxon>
        <taxon>Boletineae</taxon>
        <taxon>Boletaceae</taxon>
        <taxon>Boletoideae</taxon>
        <taxon>Boletus</taxon>
    </lineage>
</organism>
<evidence type="ECO:0000313" key="3">
    <source>
        <dbReference type="Proteomes" id="UP001194468"/>
    </source>
</evidence>
<gene>
    <name evidence="2" type="ORF">L210DRAFT_3548627</name>
</gene>
<evidence type="ECO:0000259" key="1">
    <source>
        <dbReference type="Pfam" id="PF13391"/>
    </source>
</evidence>
<dbReference type="Proteomes" id="UP001194468">
    <property type="component" value="Unassembled WGS sequence"/>
</dbReference>
<feature type="domain" description="HNH nuclease" evidence="1">
    <location>
        <begin position="99"/>
        <end position="163"/>
    </location>
</feature>
<dbReference type="EMBL" id="WHUW01000021">
    <property type="protein sequence ID" value="KAF8436607.1"/>
    <property type="molecule type" value="Genomic_DNA"/>
</dbReference>
<protein>
    <recommendedName>
        <fullName evidence="1">HNH nuclease domain-containing protein</fullName>
    </recommendedName>
</protein>
<keyword evidence="3" id="KW-1185">Reference proteome</keyword>
<name>A0AAD4BPQ0_BOLED</name>
<dbReference type="Pfam" id="PF13391">
    <property type="entry name" value="HNH_2"/>
    <property type="match status" value="1"/>
</dbReference>